<dbReference type="InterPro" id="IPR012337">
    <property type="entry name" value="RNaseH-like_sf"/>
</dbReference>
<organism evidence="2">
    <name type="scientific">mine drainage metagenome</name>
    <dbReference type="NCBI Taxonomy" id="410659"/>
    <lineage>
        <taxon>unclassified sequences</taxon>
        <taxon>metagenomes</taxon>
        <taxon>ecological metagenomes</taxon>
    </lineage>
</organism>
<dbReference type="EMBL" id="AUZZ01002012">
    <property type="protein sequence ID" value="EQD62101.1"/>
    <property type="molecule type" value="Genomic_DNA"/>
</dbReference>
<dbReference type="GO" id="GO:0003676">
    <property type="term" value="F:nucleic acid binding"/>
    <property type="evidence" value="ECO:0007669"/>
    <property type="project" value="InterPro"/>
</dbReference>
<reference evidence="2" key="2">
    <citation type="journal article" date="2014" name="ISME J.">
        <title>Microbial stratification in low pH oxic and suboxic macroscopic growths along an acid mine drainage.</title>
        <authorList>
            <person name="Mendez-Garcia C."/>
            <person name="Mesa V."/>
            <person name="Sprenger R.R."/>
            <person name="Richter M."/>
            <person name="Diez M.S."/>
            <person name="Solano J."/>
            <person name="Bargiela R."/>
            <person name="Golyshina O.V."/>
            <person name="Manteca A."/>
            <person name="Ramos J.L."/>
            <person name="Gallego J.R."/>
            <person name="Llorente I."/>
            <person name="Martins Dos Santos V.A."/>
            <person name="Jensen O.N."/>
            <person name="Pelaez A.I."/>
            <person name="Sanchez J."/>
            <person name="Ferrer M."/>
        </authorList>
    </citation>
    <scope>NUCLEOTIDE SEQUENCE</scope>
</reference>
<comment type="caution">
    <text evidence="2">The sequence shown here is derived from an EMBL/GenBank/DDBJ whole genome shotgun (WGS) entry which is preliminary data.</text>
</comment>
<name>T1ANE0_9ZZZZ</name>
<dbReference type="GO" id="GO:0015074">
    <property type="term" value="P:DNA integration"/>
    <property type="evidence" value="ECO:0007669"/>
    <property type="project" value="InterPro"/>
</dbReference>
<dbReference type="InterPro" id="IPR001584">
    <property type="entry name" value="Integrase_cat-core"/>
</dbReference>
<protein>
    <submittedName>
        <fullName evidence="2">Integrase, catalytic core domain protein</fullName>
    </submittedName>
</protein>
<accession>T1ANE0</accession>
<dbReference type="PANTHER" id="PTHR47515">
    <property type="entry name" value="LOW CALCIUM RESPONSE LOCUS PROTEIN T"/>
    <property type="match status" value="1"/>
</dbReference>
<evidence type="ECO:0000259" key="1">
    <source>
        <dbReference type="PROSITE" id="PS50994"/>
    </source>
</evidence>
<dbReference type="Gene3D" id="3.30.420.10">
    <property type="entry name" value="Ribonuclease H-like superfamily/Ribonuclease H"/>
    <property type="match status" value="1"/>
</dbReference>
<dbReference type="PANTHER" id="PTHR47515:SF1">
    <property type="entry name" value="BLR2054 PROTEIN"/>
    <property type="match status" value="1"/>
</dbReference>
<gene>
    <name evidence="2" type="ORF">B2A_02994</name>
</gene>
<dbReference type="PROSITE" id="PS50994">
    <property type="entry name" value="INTEGRASE"/>
    <property type="match status" value="1"/>
</dbReference>
<sequence>MREELLTVAARDPAISCRNLADLFNRRHVGDGMTVGRDLTAKLLKHHRADILLRRHELKRRIYRHGPRNGVWGMDSTGKTDAQKNLHFLLGIVDHGTRHCVTLEALADKRSVTIVRALCDAIEQHGTPKAIRTDNEAIFQSHAFKTALKWLGIRHQTTELHCPWQNGRIERFFGTLKQKLDRWAVVDRASLNASLVAFRLWYNHVRPHQHVQGRTPAEVWDGVDIRRPPRRRLWFEGWDGLLQGEYLQR</sequence>
<dbReference type="AlphaFoldDB" id="T1ANE0"/>
<reference evidence="2" key="1">
    <citation type="submission" date="2013-08" db="EMBL/GenBank/DDBJ databases">
        <authorList>
            <person name="Mendez C."/>
            <person name="Richter M."/>
            <person name="Ferrer M."/>
            <person name="Sanchez J."/>
        </authorList>
    </citation>
    <scope>NUCLEOTIDE SEQUENCE</scope>
</reference>
<feature type="domain" description="Integrase catalytic" evidence="1">
    <location>
        <begin position="63"/>
        <end position="224"/>
    </location>
</feature>
<dbReference type="InterPro" id="IPR036397">
    <property type="entry name" value="RNaseH_sf"/>
</dbReference>
<dbReference type="Pfam" id="PF13683">
    <property type="entry name" value="rve_3"/>
    <property type="match status" value="1"/>
</dbReference>
<dbReference type="SUPFAM" id="SSF53098">
    <property type="entry name" value="Ribonuclease H-like"/>
    <property type="match status" value="1"/>
</dbReference>
<evidence type="ECO:0000313" key="2">
    <source>
        <dbReference type="EMBL" id="EQD62101.1"/>
    </source>
</evidence>
<proteinExistence type="predicted"/>